<dbReference type="STRING" id="84035.SAMN05660742_10149"/>
<proteinExistence type="predicted"/>
<keyword evidence="3" id="KW-1185">Reference proteome</keyword>
<dbReference type="InterPro" id="IPR012337">
    <property type="entry name" value="RNaseH-like_sf"/>
</dbReference>
<organism evidence="2 3">
    <name type="scientific">Propionispira arboris</name>
    <dbReference type="NCBI Taxonomy" id="84035"/>
    <lineage>
        <taxon>Bacteria</taxon>
        <taxon>Bacillati</taxon>
        <taxon>Bacillota</taxon>
        <taxon>Negativicutes</taxon>
        <taxon>Selenomonadales</taxon>
        <taxon>Selenomonadaceae</taxon>
        <taxon>Propionispira</taxon>
    </lineage>
</organism>
<evidence type="ECO:0000313" key="3">
    <source>
        <dbReference type="Proteomes" id="UP000199662"/>
    </source>
</evidence>
<dbReference type="AlphaFoldDB" id="A0A1H6TFH6"/>
<name>A0A1H6TFH6_9FIRM</name>
<dbReference type="EMBL" id="FNZK01000001">
    <property type="protein sequence ID" value="SEI78809.1"/>
    <property type="molecule type" value="Genomic_DNA"/>
</dbReference>
<protein>
    <recommendedName>
        <fullName evidence="1">Transposase IS701-like DDE domain-containing protein</fullName>
    </recommendedName>
</protein>
<sequence length="268" mass="29695">MRKFTTLLNSSIIRHSIEPLTDEKRRNVLIIDDSIFSRSRSKKVELLAKVFDHAHGLYTFGFRMLTLGWSDGNTFLPVSHCLLSTANQKNRINEASTKVDPRTNGGRQRKLAQLKATDVVLKLLKETKAAGISAQHVLFDKCFCAPASLTAIKDIGFDVIAMAKKTSKMQDVKAIYQQNTKRRGRAKYLLSVEAGAVKDGKAFLSASSMCITAIGVKTIWYWLRPTCPLAKKKSSAYMGDAGALRFSSRSANLICISVRTAVRFSTTP</sequence>
<gene>
    <name evidence="2" type="ORF">SAMN05660742_10149</name>
</gene>
<accession>A0A1H6TFH6</accession>
<dbReference type="SUPFAM" id="SSF53098">
    <property type="entry name" value="Ribonuclease H-like"/>
    <property type="match status" value="1"/>
</dbReference>
<feature type="domain" description="Transposase IS701-like DDE" evidence="1">
    <location>
        <begin position="12"/>
        <end position="187"/>
    </location>
</feature>
<dbReference type="InterPro" id="IPR038721">
    <property type="entry name" value="IS701-like_DDE_dom"/>
</dbReference>
<dbReference type="Pfam" id="PF13546">
    <property type="entry name" value="DDE_5"/>
    <property type="match status" value="1"/>
</dbReference>
<evidence type="ECO:0000313" key="2">
    <source>
        <dbReference type="EMBL" id="SEI78809.1"/>
    </source>
</evidence>
<evidence type="ECO:0000259" key="1">
    <source>
        <dbReference type="Pfam" id="PF13546"/>
    </source>
</evidence>
<dbReference type="Proteomes" id="UP000199662">
    <property type="component" value="Unassembled WGS sequence"/>
</dbReference>
<reference evidence="2 3" key="1">
    <citation type="submission" date="2016-10" db="EMBL/GenBank/DDBJ databases">
        <authorList>
            <person name="de Groot N.N."/>
        </authorList>
    </citation>
    <scope>NUCLEOTIDE SEQUENCE [LARGE SCALE GENOMIC DNA]</scope>
    <source>
        <strain evidence="2 3">DSM 2179</strain>
    </source>
</reference>